<feature type="domain" description="Creatinase N-terminal" evidence="5">
    <location>
        <begin position="3"/>
        <end position="125"/>
    </location>
</feature>
<keyword evidence="2" id="KW-0378">Hydrolase</keyword>
<dbReference type="InterPro" id="IPR000587">
    <property type="entry name" value="Creatinase_N"/>
</dbReference>
<gene>
    <name evidence="6" type="ORF">ACFQ41_07840</name>
</gene>
<evidence type="ECO:0000313" key="7">
    <source>
        <dbReference type="Proteomes" id="UP001597199"/>
    </source>
</evidence>
<comment type="similarity">
    <text evidence="3">Belongs to the peptidase M24B family.</text>
</comment>
<dbReference type="RefSeq" id="WP_204118060.1">
    <property type="nucleotide sequence ID" value="NZ_BOLV01000002.1"/>
</dbReference>
<dbReference type="InterPro" id="IPR000994">
    <property type="entry name" value="Pept_M24"/>
</dbReference>
<dbReference type="PANTHER" id="PTHR46112">
    <property type="entry name" value="AMINOPEPTIDASE"/>
    <property type="match status" value="1"/>
</dbReference>
<evidence type="ECO:0000256" key="3">
    <source>
        <dbReference type="RuleBase" id="RU000590"/>
    </source>
</evidence>
<dbReference type="InterPro" id="IPR029149">
    <property type="entry name" value="Creatin/AminoP/Spt16_N"/>
</dbReference>
<comment type="caution">
    <text evidence="6">The sequence shown here is derived from an EMBL/GenBank/DDBJ whole genome shotgun (WGS) entry which is preliminary data.</text>
</comment>
<evidence type="ECO:0000259" key="4">
    <source>
        <dbReference type="Pfam" id="PF00557"/>
    </source>
</evidence>
<dbReference type="PANTHER" id="PTHR46112:SF3">
    <property type="entry name" value="AMINOPEPTIDASE YPDF"/>
    <property type="match status" value="1"/>
</dbReference>
<evidence type="ECO:0000259" key="5">
    <source>
        <dbReference type="Pfam" id="PF01321"/>
    </source>
</evidence>
<dbReference type="InterPro" id="IPR036005">
    <property type="entry name" value="Creatinase/aminopeptidase-like"/>
</dbReference>
<feature type="domain" description="Peptidase M24" evidence="4">
    <location>
        <begin position="133"/>
        <end position="336"/>
    </location>
</feature>
<dbReference type="Proteomes" id="UP001597199">
    <property type="component" value="Unassembled WGS sequence"/>
</dbReference>
<evidence type="ECO:0000256" key="2">
    <source>
        <dbReference type="ARBA" id="ARBA00022801"/>
    </source>
</evidence>
<dbReference type="Pfam" id="PF01321">
    <property type="entry name" value="Creatinase_N"/>
    <property type="match status" value="1"/>
</dbReference>
<protein>
    <submittedName>
        <fullName evidence="6">M24 family metallopeptidase</fullName>
    </submittedName>
</protein>
<sequence length="359" mass="38496">MTRLTNLQAQLTPLKLDALLVSDPVNVTYLTGFTGDESALLVSAEKAWLITDSRFTEQVKQEVTDAEMVLHEHGLFAEAGSLAQAHGLRTVGFEAETLTYADFAKLPQGLNWQPTQNVVAQLREVKDEHELALIKRAIAIAESGYQHVLATIKPGMTELEVATDLDFFMRQQGASGTSFETIVASGARAAMPHGAATAKKIEAGDVVTLDWGCVYQGYVSDITRTFAVGEPDPKLKAIYKIVAECNQATAKMMAPGVLGKTINDFAHGFIDQAGYGQYFGHGTGHGIGLSIHEGPGAWGPYRDVPQAIGNVETDEPGIYVPDLGGVRVEDDLLITAAGAQYLTTPAPSELLIVPVQDQT</sequence>
<dbReference type="Pfam" id="PF00557">
    <property type="entry name" value="Peptidase_M24"/>
    <property type="match status" value="1"/>
</dbReference>
<dbReference type="SUPFAM" id="SSF55920">
    <property type="entry name" value="Creatinase/aminopeptidase"/>
    <property type="match status" value="1"/>
</dbReference>
<organism evidence="6 7">
    <name type="scientific">Lacticaseibacillus suilingensis</name>
    <dbReference type="NCBI Taxonomy" id="2799577"/>
    <lineage>
        <taxon>Bacteria</taxon>
        <taxon>Bacillati</taxon>
        <taxon>Bacillota</taxon>
        <taxon>Bacilli</taxon>
        <taxon>Lactobacillales</taxon>
        <taxon>Lactobacillaceae</taxon>
        <taxon>Lacticaseibacillus</taxon>
    </lineage>
</organism>
<evidence type="ECO:0000256" key="1">
    <source>
        <dbReference type="ARBA" id="ARBA00022723"/>
    </source>
</evidence>
<dbReference type="Gene3D" id="3.90.230.10">
    <property type="entry name" value="Creatinase/methionine aminopeptidase superfamily"/>
    <property type="match status" value="1"/>
</dbReference>
<reference evidence="7" key="1">
    <citation type="journal article" date="2019" name="Int. J. Syst. Evol. Microbiol.">
        <title>The Global Catalogue of Microorganisms (GCM) 10K type strain sequencing project: providing services to taxonomists for standard genome sequencing and annotation.</title>
        <authorList>
            <consortium name="The Broad Institute Genomics Platform"/>
            <consortium name="The Broad Institute Genome Sequencing Center for Infectious Disease"/>
            <person name="Wu L."/>
            <person name="Ma J."/>
        </authorList>
    </citation>
    <scope>NUCLEOTIDE SEQUENCE [LARGE SCALE GENOMIC DNA]</scope>
    <source>
        <strain evidence="7">CCM 9110</strain>
    </source>
</reference>
<accession>A0ABW4BHC5</accession>
<dbReference type="CDD" id="cd01092">
    <property type="entry name" value="APP-like"/>
    <property type="match status" value="1"/>
</dbReference>
<keyword evidence="1 3" id="KW-0479">Metal-binding</keyword>
<dbReference type="InterPro" id="IPR001131">
    <property type="entry name" value="Peptidase_M24B_aminopep-P_CS"/>
</dbReference>
<dbReference type="PROSITE" id="PS00491">
    <property type="entry name" value="PROLINE_PEPTIDASE"/>
    <property type="match status" value="1"/>
</dbReference>
<name>A0ABW4BHC5_9LACO</name>
<dbReference type="InterPro" id="IPR050659">
    <property type="entry name" value="Peptidase_M24B"/>
</dbReference>
<proteinExistence type="inferred from homology"/>
<evidence type="ECO:0000313" key="6">
    <source>
        <dbReference type="EMBL" id="MFD1399220.1"/>
    </source>
</evidence>
<dbReference type="SUPFAM" id="SSF53092">
    <property type="entry name" value="Creatinase/prolidase N-terminal domain"/>
    <property type="match status" value="1"/>
</dbReference>
<keyword evidence="7" id="KW-1185">Reference proteome</keyword>
<dbReference type="EMBL" id="JBHTOA010000031">
    <property type="protein sequence ID" value="MFD1399220.1"/>
    <property type="molecule type" value="Genomic_DNA"/>
</dbReference>
<dbReference type="Gene3D" id="3.40.350.10">
    <property type="entry name" value="Creatinase/prolidase N-terminal domain"/>
    <property type="match status" value="1"/>
</dbReference>